<keyword evidence="4" id="KW-1185">Reference proteome</keyword>
<proteinExistence type="predicted"/>
<dbReference type="STRING" id="1620.IV67_GL000384"/>
<dbReference type="OrthoDB" id="9777673at2"/>
<dbReference type="InterPro" id="IPR006680">
    <property type="entry name" value="Amidohydro-rel"/>
</dbReference>
<dbReference type="SUPFAM" id="SSF51556">
    <property type="entry name" value="Metallo-dependent hydrolases"/>
    <property type="match status" value="1"/>
</dbReference>
<dbReference type="Pfam" id="PF04909">
    <property type="entry name" value="Amidohydro_2"/>
    <property type="match status" value="1"/>
</dbReference>
<dbReference type="PATRIC" id="fig|1620.3.peg.389"/>
<dbReference type="AlphaFoldDB" id="A0A0R2JHV2"/>
<feature type="domain" description="Amidohydrolase-related" evidence="2">
    <location>
        <begin position="52"/>
        <end position="337"/>
    </location>
</feature>
<evidence type="ECO:0000313" key="3">
    <source>
        <dbReference type="EMBL" id="KRN76875.1"/>
    </source>
</evidence>
<protein>
    <recommendedName>
        <fullName evidence="2">Amidohydrolase-related domain-containing protein</fullName>
    </recommendedName>
</protein>
<dbReference type="InterPro" id="IPR032466">
    <property type="entry name" value="Metal_Hydrolase"/>
</dbReference>
<sequence>MKTIAIEEHLEIKAITDGINTAVGTASAPKVNPEMQTYMKNELPSPTVMQDIAEERLPFMDKNEIDVQILSFGNASPQNLEPEYAIPLSQQANDELAKIVAQHPGRFAALAVLPVGDPNAAAQELERAVTQLGLKGVLLKGNYQNRYFDDPYFKPIFAMASKLDVPVYFHPSFVPENITNQYYSRGEWSDLVSGILSTAGFGWHIDVGIQVLRMVLSGIFDEYPNLKLISGHWGEMIPMFLERFDDEFNAYDTLKQPVSHYFQQNIYFSPSGILTDAQMKFMLDEVGADHLMYSVDYPYKTPANTKDYMQHLKDQAILTTEEAEKIAYRNAENIFHLN</sequence>
<dbReference type="PANTHER" id="PTHR21240">
    <property type="entry name" value="2-AMINO-3-CARBOXYLMUCONATE-6-SEMIALDEHYDE DECARBOXYLASE"/>
    <property type="match status" value="1"/>
</dbReference>
<reference evidence="3 4" key="1">
    <citation type="journal article" date="2015" name="Genome Announc.">
        <title>Expanding the biotechnology potential of lactobacilli through comparative genomics of 213 strains and associated genera.</title>
        <authorList>
            <person name="Sun Z."/>
            <person name="Harris H.M."/>
            <person name="McCann A."/>
            <person name="Guo C."/>
            <person name="Argimon S."/>
            <person name="Zhang W."/>
            <person name="Yang X."/>
            <person name="Jeffery I.B."/>
            <person name="Cooney J.C."/>
            <person name="Kagawa T.F."/>
            <person name="Liu W."/>
            <person name="Song Y."/>
            <person name="Salvetti E."/>
            <person name="Wrobel A."/>
            <person name="Rasinkangas P."/>
            <person name="Parkhill J."/>
            <person name="Rea M.C."/>
            <person name="O'Sullivan O."/>
            <person name="Ritari J."/>
            <person name="Douillard F.P."/>
            <person name="Paul Ross R."/>
            <person name="Yang R."/>
            <person name="Briner A.E."/>
            <person name="Felis G.E."/>
            <person name="de Vos W.M."/>
            <person name="Barrangou R."/>
            <person name="Klaenhammer T.R."/>
            <person name="Caufield P.W."/>
            <person name="Cui Y."/>
            <person name="Zhang H."/>
            <person name="O'Toole P.W."/>
        </authorList>
    </citation>
    <scope>NUCLEOTIDE SEQUENCE [LARGE SCALE GENOMIC DNA]</scope>
    <source>
        <strain evidence="3 4">DSM 20014</strain>
    </source>
</reference>
<organism evidence="3 4">
    <name type="scientific">Weissella minor</name>
    <dbReference type="NCBI Taxonomy" id="1620"/>
    <lineage>
        <taxon>Bacteria</taxon>
        <taxon>Bacillati</taxon>
        <taxon>Bacillota</taxon>
        <taxon>Bacilli</taxon>
        <taxon>Lactobacillales</taxon>
        <taxon>Lactobacillaceae</taxon>
        <taxon>Weissella</taxon>
    </lineage>
</organism>
<evidence type="ECO:0000256" key="1">
    <source>
        <dbReference type="ARBA" id="ARBA00023239"/>
    </source>
</evidence>
<name>A0A0R2JHV2_9LACO</name>
<dbReference type="Proteomes" id="UP000051673">
    <property type="component" value="Unassembled WGS sequence"/>
</dbReference>
<comment type="caution">
    <text evidence="3">The sequence shown here is derived from an EMBL/GenBank/DDBJ whole genome shotgun (WGS) entry which is preliminary data.</text>
</comment>
<dbReference type="RefSeq" id="WP_057787645.1">
    <property type="nucleotide sequence ID" value="NZ_JQCD01000024.1"/>
</dbReference>
<dbReference type="GO" id="GO:0016787">
    <property type="term" value="F:hydrolase activity"/>
    <property type="evidence" value="ECO:0007669"/>
    <property type="project" value="InterPro"/>
</dbReference>
<dbReference type="GO" id="GO:0016831">
    <property type="term" value="F:carboxy-lyase activity"/>
    <property type="evidence" value="ECO:0007669"/>
    <property type="project" value="InterPro"/>
</dbReference>
<dbReference type="EMBL" id="JQCD01000024">
    <property type="protein sequence ID" value="KRN76875.1"/>
    <property type="molecule type" value="Genomic_DNA"/>
</dbReference>
<dbReference type="Gene3D" id="3.20.20.140">
    <property type="entry name" value="Metal-dependent hydrolases"/>
    <property type="match status" value="1"/>
</dbReference>
<gene>
    <name evidence="3" type="ORF">IV67_GL000384</name>
</gene>
<dbReference type="PANTHER" id="PTHR21240:SF30">
    <property type="entry name" value="AMIDOHYDROLASE-RELATED DOMAIN-CONTAINING PROTEIN-RELATED"/>
    <property type="match status" value="1"/>
</dbReference>
<evidence type="ECO:0000313" key="4">
    <source>
        <dbReference type="Proteomes" id="UP000051673"/>
    </source>
</evidence>
<dbReference type="GO" id="GO:0019748">
    <property type="term" value="P:secondary metabolic process"/>
    <property type="evidence" value="ECO:0007669"/>
    <property type="project" value="TreeGrafter"/>
</dbReference>
<dbReference type="GO" id="GO:0005829">
    <property type="term" value="C:cytosol"/>
    <property type="evidence" value="ECO:0007669"/>
    <property type="project" value="TreeGrafter"/>
</dbReference>
<keyword evidence="1" id="KW-0456">Lyase</keyword>
<evidence type="ECO:0000259" key="2">
    <source>
        <dbReference type="Pfam" id="PF04909"/>
    </source>
</evidence>
<accession>A0A0R2JHV2</accession>
<dbReference type="InterPro" id="IPR032465">
    <property type="entry name" value="ACMSD"/>
</dbReference>